<reference evidence="6 7" key="1">
    <citation type="submission" date="2019-03" db="EMBL/GenBank/DDBJ databases">
        <title>Genomics of glacier-inhabiting Cryobacterium strains.</title>
        <authorList>
            <person name="Liu Q."/>
            <person name="Xin Y.-H."/>
        </authorList>
    </citation>
    <scope>NUCLEOTIDE SEQUENCE [LARGE SCALE GENOMIC DNA]</scope>
    <source>
        <strain evidence="6 7">TMT1-51</strain>
    </source>
</reference>
<dbReference type="CDD" id="cd07377">
    <property type="entry name" value="WHTH_GntR"/>
    <property type="match status" value="1"/>
</dbReference>
<keyword evidence="7" id="KW-1185">Reference proteome</keyword>
<dbReference type="GO" id="GO:0003700">
    <property type="term" value="F:DNA-binding transcription factor activity"/>
    <property type="evidence" value="ECO:0007669"/>
    <property type="project" value="InterPro"/>
</dbReference>
<dbReference type="AlphaFoldDB" id="A0A4Y8JU92"/>
<evidence type="ECO:0000256" key="2">
    <source>
        <dbReference type="ARBA" id="ARBA00023125"/>
    </source>
</evidence>
<comment type="caution">
    <text evidence="6">The sequence shown here is derived from an EMBL/GenBank/DDBJ whole genome shotgun (WGS) entry which is preliminary data.</text>
</comment>
<evidence type="ECO:0000256" key="3">
    <source>
        <dbReference type="ARBA" id="ARBA00023163"/>
    </source>
</evidence>
<dbReference type="PROSITE" id="PS50949">
    <property type="entry name" value="HTH_GNTR"/>
    <property type="match status" value="1"/>
</dbReference>
<protein>
    <submittedName>
        <fullName evidence="6">FadR family transcriptional regulator</fullName>
    </submittedName>
</protein>
<keyword evidence="2" id="KW-0238">DNA-binding</keyword>
<dbReference type="InterPro" id="IPR036390">
    <property type="entry name" value="WH_DNA-bd_sf"/>
</dbReference>
<feature type="region of interest" description="Disordered" evidence="4">
    <location>
        <begin position="1"/>
        <end position="33"/>
    </location>
</feature>
<dbReference type="PANTHER" id="PTHR43537:SF24">
    <property type="entry name" value="GLUCONATE OPERON TRANSCRIPTIONAL REPRESSOR"/>
    <property type="match status" value="1"/>
</dbReference>
<evidence type="ECO:0000313" key="6">
    <source>
        <dbReference type="EMBL" id="TFD29542.1"/>
    </source>
</evidence>
<dbReference type="EMBL" id="SOHA01000028">
    <property type="protein sequence ID" value="TFD29542.1"/>
    <property type="molecule type" value="Genomic_DNA"/>
</dbReference>
<dbReference type="PANTHER" id="PTHR43537">
    <property type="entry name" value="TRANSCRIPTIONAL REGULATOR, GNTR FAMILY"/>
    <property type="match status" value="1"/>
</dbReference>
<organism evidence="6 7">
    <name type="scientific">Cryobacterium cryoconiti</name>
    <dbReference type="NCBI Taxonomy" id="1259239"/>
    <lineage>
        <taxon>Bacteria</taxon>
        <taxon>Bacillati</taxon>
        <taxon>Actinomycetota</taxon>
        <taxon>Actinomycetes</taxon>
        <taxon>Micrococcales</taxon>
        <taxon>Microbacteriaceae</taxon>
        <taxon>Cryobacterium</taxon>
    </lineage>
</organism>
<keyword evidence="1" id="KW-0805">Transcription regulation</keyword>
<gene>
    <name evidence="6" type="ORF">E3T49_08925</name>
</gene>
<dbReference type="Gene3D" id="1.10.10.10">
    <property type="entry name" value="Winged helix-like DNA-binding domain superfamily/Winged helix DNA-binding domain"/>
    <property type="match status" value="1"/>
</dbReference>
<accession>A0A4Y8JU92</accession>
<feature type="domain" description="HTH gntR-type" evidence="5">
    <location>
        <begin position="42"/>
        <end position="112"/>
    </location>
</feature>
<dbReference type="SUPFAM" id="SSF46785">
    <property type="entry name" value="Winged helix' DNA-binding domain"/>
    <property type="match status" value="1"/>
</dbReference>
<keyword evidence="3" id="KW-0804">Transcription</keyword>
<dbReference type="Gene3D" id="1.20.120.530">
    <property type="entry name" value="GntR ligand-binding domain-like"/>
    <property type="match status" value="1"/>
</dbReference>
<dbReference type="SUPFAM" id="SSF48008">
    <property type="entry name" value="GntR ligand-binding domain-like"/>
    <property type="match status" value="1"/>
</dbReference>
<dbReference type="InterPro" id="IPR011711">
    <property type="entry name" value="GntR_C"/>
</dbReference>
<sequence>MHRGSPGGVRENEAVPASTTTPSRRGEPSRLQSAVFQPIGDAGRAALVERRIAEAITGGVLAPGTKLPAESELARLFGVAPATAREALHSLRERRLVVTRRGRSGGSFVAETANAAEFATRALCAMSRVALRDLAAHYLAVTGACVALAAQRADPSEILRIRGRLDRYTGNDPLTWRRLADDAHLEISALSQSARLTREQMRLQAEFSPFLALVDASEADRDRSRSQLLAVLDAVAAADSAAATGRVRESIMDAVDRLIDHRAELARS</sequence>
<dbReference type="GO" id="GO:0003677">
    <property type="term" value="F:DNA binding"/>
    <property type="evidence" value="ECO:0007669"/>
    <property type="project" value="UniProtKB-KW"/>
</dbReference>
<dbReference type="InterPro" id="IPR008920">
    <property type="entry name" value="TF_FadR/GntR_C"/>
</dbReference>
<dbReference type="Pfam" id="PF07729">
    <property type="entry name" value="FCD"/>
    <property type="match status" value="1"/>
</dbReference>
<evidence type="ECO:0000313" key="7">
    <source>
        <dbReference type="Proteomes" id="UP000297472"/>
    </source>
</evidence>
<evidence type="ECO:0000256" key="1">
    <source>
        <dbReference type="ARBA" id="ARBA00023015"/>
    </source>
</evidence>
<dbReference type="Proteomes" id="UP000297472">
    <property type="component" value="Unassembled WGS sequence"/>
</dbReference>
<evidence type="ECO:0000259" key="5">
    <source>
        <dbReference type="PROSITE" id="PS50949"/>
    </source>
</evidence>
<dbReference type="SMART" id="SM00345">
    <property type="entry name" value="HTH_GNTR"/>
    <property type="match status" value="1"/>
</dbReference>
<proteinExistence type="predicted"/>
<dbReference type="OrthoDB" id="9784718at2"/>
<dbReference type="InterPro" id="IPR000524">
    <property type="entry name" value="Tscrpt_reg_HTH_GntR"/>
</dbReference>
<dbReference type="InterPro" id="IPR036388">
    <property type="entry name" value="WH-like_DNA-bd_sf"/>
</dbReference>
<dbReference type="Pfam" id="PF00392">
    <property type="entry name" value="GntR"/>
    <property type="match status" value="1"/>
</dbReference>
<evidence type="ECO:0000256" key="4">
    <source>
        <dbReference type="SAM" id="MobiDB-lite"/>
    </source>
</evidence>
<name>A0A4Y8JU92_9MICO</name>